<accession>A0A410TBJ6</accession>
<dbReference type="GeneID" id="60324663"/>
<dbReference type="EMBL" id="MK376955">
    <property type="protein sequence ID" value="QAU06420.1"/>
    <property type="molecule type" value="Genomic_DNA"/>
</dbReference>
<dbReference type="Proteomes" id="UP000290331">
    <property type="component" value="Segment"/>
</dbReference>
<evidence type="ECO:0000313" key="3">
    <source>
        <dbReference type="Proteomes" id="UP000290331"/>
    </source>
</evidence>
<reference evidence="2 3" key="1">
    <citation type="submission" date="2019-01" db="EMBL/GenBank/DDBJ databases">
        <authorList>
            <person name="Kinder M."/>
            <person name="Sitio E."/>
            <person name="Ackerson L."/>
            <person name="Anderson L."/>
            <person name="Cottrell A."/>
            <person name="Eggleston T."/>
            <person name="Kiefer A."/>
            <person name="Ukcamaj A."/>
            <person name="Vendrell P."/>
            <person name="Waytashek C."/>
            <person name="Yeo A."/>
            <person name="Braley A.B."/>
            <person name="Ettinger A.-S.H."/>
            <person name="Ettinger W.F."/>
            <person name="Anders K.R."/>
            <person name="Bradley K.W."/>
            <person name="Asai D.J."/>
            <person name="Bowman C.A."/>
            <person name="Russell D.A."/>
            <person name="Pope W.H."/>
            <person name="Jacobs-Sera D."/>
            <person name="Hendrix R.W."/>
            <person name="Hatfull G.F."/>
        </authorList>
    </citation>
    <scope>NUCLEOTIDE SEQUENCE [LARGE SCALE GENOMIC DNA]</scope>
</reference>
<proteinExistence type="predicted"/>
<dbReference type="KEGG" id="vg:60324663"/>
<evidence type="ECO:0000259" key="1">
    <source>
        <dbReference type="Pfam" id="PF24182"/>
    </source>
</evidence>
<sequence>MRSLQQRVADAEQRITDKTLAADKVLDAEARDSDRQMRLACSQLAVRMHEDSIGLGDDVLATARKLAAFVDGTETQPAPGGPIYSFAIGERPSC</sequence>
<feature type="domain" description="Gene 1 ring forming protein" evidence="1">
    <location>
        <begin position="37"/>
        <end position="71"/>
    </location>
</feature>
<dbReference type="InterPro" id="IPR056427">
    <property type="entry name" value="G1RFP_dom"/>
</dbReference>
<keyword evidence="3" id="KW-1185">Reference proteome</keyword>
<evidence type="ECO:0000313" key="2">
    <source>
        <dbReference type="EMBL" id="QAU06420.1"/>
    </source>
</evidence>
<dbReference type="Pfam" id="PF24182">
    <property type="entry name" value="G1RFP"/>
    <property type="match status" value="1"/>
</dbReference>
<name>A0A410TBJ6_9CAUD</name>
<organism evidence="2 3">
    <name type="scientific">Mycobacterium phage KiSi</name>
    <dbReference type="NCBI Taxonomy" id="2507856"/>
    <lineage>
        <taxon>Viruses</taxon>
        <taxon>Duplodnaviria</taxon>
        <taxon>Heunggongvirae</taxon>
        <taxon>Uroviricota</taxon>
        <taxon>Caudoviricetes</taxon>
        <taxon>Weiservirinae</taxon>
        <taxon>Anayavirus</taxon>
        <taxon>Anayavirus kisi</taxon>
    </lineage>
</organism>
<gene>
    <name evidence="2" type="primary">1</name>
    <name evidence="2" type="ORF">SEA_KISI_1</name>
</gene>
<protein>
    <recommendedName>
        <fullName evidence="1">Gene 1 ring forming protein domain-containing protein</fullName>
    </recommendedName>
</protein>
<dbReference type="RefSeq" id="YP_009953093.1">
    <property type="nucleotide sequence ID" value="NC_051619.1"/>
</dbReference>